<comment type="caution">
    <text evidence="5">The sequence shown here is derived from an EMBL/GenBank/DDBJ whole genome shotgun (WGS) entry which is preliminary data.</text>
</comment>
<evidence type="ECO:0000313" key="5">
    <source>
        <dbReference type="EMBL" id="MBD3109528.1"/>
    </source>
</evidence>
<keyword evidence="2" id="KW-0378">Hydrolase</keyword>
<evidence type="ECO:0000256" key="1">
    <source>
        <dbReference type="ARBA" id="ARBA00022670"/>
    </source>
</evidence>
<keyword evidence="1" id="KW-0645">Protease</keyword>
<protein>
    <submittedName>
        <fullName evidence="5">Trypsin-like peptidase domain-containing protein</fullName>
    </submittedName>
</protein>
<feature type="transmembrane region" description="Helical" evidence="4">
    <location>
        <begin position="7"/>
        <end position="24"/>
    </location>
</feature>
<dbReference type="InterPro" id="IPR051201">
    <property type="entry name" value="Chloro_Bact_Ser_Proteases"/>
</dbReference>
<reference evidence="5" key="1">
    <citation type="submission" date="2020-09" db="EMBL/GenBank/DDBJ databases">
        <title>Bacillus faecalis sp. nov., a moderately halophilic bacterium isolated from cow faeces.</title>
        <authorList>
            <person name="Jiang L."/>
            <person name="Lee J."/>
        </authorList>
    </citation>
    <scope>NUCLEOTIDE SEQUENCE</scope>
    <source>
        <strain evidence="5">AGMB 02131</strain>
    </source>
</reference>
<keyword evidence="4" id="KW-1133">Transmembrane helix</keyword>
<gene>
    <name evidence="5" type="ORF">IEO70_14360</name>
</gene>
<dbReference type="GO" id="GO:0004252">
    <property type="term" value="F:serine-type endopeptidase activity"/>
    <property type="evidence" value="ECO:0007669"/>
    <property type="project" value="InterPro"/>
</dbReference>
<dbReference type="InterPro" id="IPR001940">
    <property type="entry name" value="Peptidase_S1C"/>
</dbReference>
<dbReference type="AlphaFoldDB" id="A0A927CXM1"/>
<dbReference type="Proteomes" id="UP000602076">
    <property type="component" value="Unassembled WGS sequence"/>
</dbReference>
<dbReference type="PANTHER" id="PTHR43343:SF3">
    <property type="entry name" value="PROTEASE DO-LIKE 8, CHLOROPLASTIC"/>
    <property type="match status" value="1"/>
</dbReference>
<dbReference type="Gene3D" id="2.40.10.120">
    <property type="match status" value="1"/>
</dbReference>
<dbReference type="InterPro" id="IPR009003">
    <property type="entry name" value="Peptidase_S1_PA"/>
</dbReference>
<keyword evidence="4" id="KW-0472">Membrane</keyword>
<evidence type="ECO:0000256" key="4">
    <source>
        <dbReference type="SAM" id="Phobius"/>
    </source>
</evidence>
<dbReference type="RefSeq" id="WP_190999066.1">
    <property type="nucleotide sequence ID" value="NZ_JACXSI010000036.1"/>
</dbReference>
<dbReference type="EMBL" id="JACXSI010000036">
    <property type="protein sequence ID" value="MBD3109528.1"/>
    <property type="molecule type" value="Genomic_DNA"/>
</dbReference>
<sequence>MKWAISIISSLVIWAVLGGLYFYWNEEIPVQLPERSSLTANSEQADVEDLDEPKELKDIIKQVQDVVVMIQLENGSLGSGFLYNERGDVITNAHVVMGAETVTVKTADASEYEGTVIGISDEIDVAVVRVPGLKDKKPLQLSEKKAELGEEIIALGSPLGYQNTVTTGIISGIGRNFEIGTFRYSDAYQISAPIAPGNSGGPLVNKNTGEVVGINSAVIEEGSIGFSIPITNVSAMVKEWSASPMTELPVFDLYDGNDTQQQSALEESALYLISYFYESINIADYETAYSLLGSEWQNKLSLEDFKAGYSNTVSVEIDQLMITDSTKEKMTAFGIITAKEAKGGTSKLAKYKIEYKVGFENGEMKILQGKGDGIEIPQ</sequence>
<name>A0A927CXM1_9BACI</name>
<keyword evidence="4" id="KW-0812">Transmembrane</keyword>
<accession>A0A927CXM1</accession>
<dbReference type="GO" id="GO:0006508">
    <property type="term" value="P:proteolysis"/>
    <property type="evidence" value="ECO:0007669"/>
    <property type="project" value="UniProtKB-KW"/>
</dbReference>
<proteinExistence type="predicted"/>
<evidence type="ECO:0000313" key="6">
    <source>
        <dbReference type="Proteomes" id="UP000602076"/>
    </source>
</evidence>
<organism evidence="5 6">
    <name type="scientific">Peribacillus faecalis</name>
    <dbReference type="NCBI Taxonomy" id="2772559"/>
    <lineage>
        <taxon>Bacteria</taxon>
        <taxon>Bacillati</taxon>
        <taxon>Bacillota</taxon>
        <taxon>Bacilli</taxon>
        <taxon>Bacillales</taxon>
        <taxon>Bacillaceae</taxon>
        <taxon>Peribacillus</taxon>
    </lineage>
</organism>
<keyword evidence="6" id="KW-1185">Reference proteome</keyword>
<keyword evidence="3" id="KW-0720">Serine protease</keyword>
<dbReference type="PRINTS" id="PR00834">
    <property type="entry name" value="PROTEASES2C"/>
</dbReference>
<dbReference type="PANTHER" id="PTHR43343">
    <property type="entry name" value="PEPTIDASE S12"/>
    <property type="match status" value="1"/>
</dbReference>
<evidence type="ECO:0000256" key="3">
    <source>
        <dbReference type="ARBA" id="ARBA00022825"/>
    </source>
</evidence>
<dbReference type="Pfam" id="PF13365">
    <property type="entry name" value="Trypsin_2"/>
    <property type="match status" value="1"/>
</dbReference>
<dbReference type="SUPFAM" id="SSF50494">
    <property type="entry name" value="Trypsin-like serine proteases"/>
    <property type="match status" value="1"/>
</dbReference>
<evidence type="ECO:0000256" key="2">
    <source>
        <dbReference type="ARBA" id="ARBA00022801"/>
    </source>
</evidence>